<sequence length="116" mass="12170">TVINSDSAATQDVYGAYAQIIADIGVDDIYLDQLISRHNAGGTATGDFVVAIAIGGSGSEVIFITVGGSTIQNQEETVNIDLGHTRVPAGSRLAIKHKDNEASVRSINHTINYSKV</sequence>
<dbReference type="EMBL" id="LAZR01061323">
    <property type="protein sequence ID" value="KKK63805.1"/>
    <property type="molecule type" value="Genomic_DNA"/>
</dbReference>
<organism evidence="1">
    <name type="scientific">marine sediment metagenome</name>
    <dbReference type="NCBI Taxonomy" id="412755"/>
    <lineage>
        <taxon>unclassified sequences</taxon>
        <taxon>metagenomes</taxon>
        <taxon>ecological metagenomes</taxon>
    </lineage>
</organism>
<feature type="non-terminal residue" evidence="1">
    <location>
        <position position="1"/>
    </location>
</feature>
<comment type="caution">
    <text evidence="1">The sequence shown here is derived from an EMBL/GenBank/DDBJ whole genome shotgun (WGS) entry which is preliminary data.</text>
</comment>
<name>A0A0F8XRH6_9ZZZZ</name>
<dbReference type="AlphaFoldDB" id="A0A0F8XRH6"/>
<protein>
    <submittedName>
        <fullName evidence="1">Uncharacterized protein</fullName>
    </submittedName>
</protein>
<proteinExistence type="predicted"/>
<accession>A0A0F8XRH6</accession>
<reference evidence="1" key="1">
    <citation type="journal article" date="2015" name="Nature">
        <title>Complex archaea that bridge the gap between prokaryotes and eukaryotes.</title>
        <authorList>
            <person name="Spang A."/>
            <person name="Saw J.H."/>
            <person name="Jorgensen S.L."/>
            <person name="Zaremba-Niedzwiedzka K."/>
            <person name="Martijn J."/>
            <person name="Lind A.E."/>
            <person name="van Eijk R."/>
            <person name="Schleper C."/>
            <person name="Guy L."/>
            <person name="Ettema T.J."/>
        </authorList>
    </citation>
    <scope>NUCLEOTIDE SEQUENCE</scope>
</reference>
<gene>
    <name evidence="1" type="ORF">LCGC14_2990570</name>
</gene>
<evidence type="ECO:0000313" key="1">
    <source>
        <dbReference type="EMBL" id="KKK63805.1"/>
    </source>
</evidence>